<reference evidence="2" key="1">
    <citation type="submission" date="2022-03" db="EMBL/GenBank/DDBJ databases">
        <authorList>
            <person name="Sayadi A."/>
        </authorList>
    </citation>
    <scope>NUCLEOTIDE SEQUENCE</scope>
</reference>
<accession>A0A9P0L138</accession>
<dbReference type="Proteomes" id="UP001152888">
    <property type="component" value="Unassembled WGS sequence"/>
</dbReference>
<organism evidence="2 3">
    <name type="scientific">Acanthoscelides obtectus</name>
    <name type="common">Bean weevil</name>
    <name type="synonym">Bruchus obtectus</name>
    <dbReference type="NCBI Taxonomy" id="200917"/>
    <lineage>
        <taxon>Eukaryota</taxon>
        <taxon>Metazoa</taxon>
        <taxon>Ecdysozoa</taxon>
        <taxon>Arthropoda</taxon>
        <taxon>Hexapoda</taxon>
        <taxon>Insecta</taxon>
        <taxon>Pterygota</taxon>
        <taxon>Neoptera</taxon>
        <taxon>Endopterygota</taxon>
        <taxon>Coleoptera</taxon>
        <taxon>Polyphaga</taxon>
        <taxon>Cucujiformia</taxon>
        <taxon>Chrysomeloidea</taxon>
        <taxon>Chrysomelidae</taxon>
        <taxon>Bruchinae</taxon>
        <taxon>Bruchini</taxon>
        <taxon>Acanthoscelides</taxon>
    </lineage>
</organism>
<gene>
    <name evidence="2" type="ORF">ACAOBT_LOCUS15444</name>
</gene>
<sequence>MSSSSSSENEQLLWRDSSDSESSSDTSEDELAGRLQNRIFRTARNFRARVDHFTRWNEDEFRLRFRLSKNTVIILEERIRDNIAPNTERSFNMAFSSSIVGPPPVLYKLCLFCASYLRTSFFKLSYLQRNWSAVRGSVVPEL</sequence>
<proteinExistence type="predicted"/>
<protein>
    <submittedName>
        <fullName evidence="2">Uncharacterized protein</fullName>
    </submittedName>
</protein>
<comment type="caution">
    <text evidence="2">The sequence shown here is derived from an EMBL/GenBank/DDBJ whole genome shotgun (WGS) entry which is preliminary data.</text>
</comment>
<dbReference type="EMBL" id="CAKOFQ010006934">
    <property type="protein sequence ID" value="CAH1983205.1"/>
    <property type="molecule type" value="Genomic_DNA"/>
</dbReference>
<feature type="region of interest" description="Disordered" evidence="1">
    <location>
        <begin position="1"/>
        <end position="30"/>
    </location>
</feature>
<keyword evidence="3" id="KW-1185">Reference proteome</keyword>
<evidence type="ECO:0000256" key="1">
    <source>
        <dbReference type="SAM" id="MobiDB-lite"/>
    </source>
</evidence>
<evidence type="ECO:0000313" key="2">
    <source>
        <dbReference type="EMBL" id="CAH1983205.1"/>
    </source>
</evidence>
<name>A0A9P0L138_ACAOB</name>
<evidence type="ECO:0000313" key="3">
    <source>
        <dbReference type="Proteomes" id="UP001152888"/>
    </source>
</evidence>
<dbReference type="AlphaFoldDB" id="A0A9P0L138"/>